<accession>M2X6C3</accession>
<dbReference type="RefSeq" id="WP_007032255.1">
    <property type="nucleotide sequence ID" value="NZ_AOHO01000063.1"/>
</dbReference>
<dbReference type="Proteomes" id="UP000054226">
    <property type="component" value="Unassembled WGS sequence"/>
</dbReference>
<protein>
    <recommendedName>
        <fullName evidence="5">Anti-sigma factor</fullName>
    </recommendedName>
</protein>
<dbReference type="EMBL" id="AOHO01000063">
    <property type="protein sequence ID" value="EME56596.1"/>
    <property type="molecule type" value="Genomic_DNA"/>
</dbReference>
<feature type="transmembrane region" description="Helical" evidence="2">
    <location>
        <begin position="125"/>
        <end position="146"/>
    </location>
</feature>
<evidence type="ECO:0000256" key="1">
    <source>
        <dbReference type="SAM" id="MobiDB-lite"/>
    </source>
</evidence>
<organism evidence="3 4">
    <name type="scientific">Amycolatopsis decaplanina DSM 44594</name>
    <dbReference type="NCBI Taxonomy" id="1284240"/>
    <lineage>
        <taxon>Bacteria</taxon>
        <taxon>Bacillati</taxon>
        <taxon>Actinomycetota</taxon>
        <taxon>Actinomycetes</taxon>
        <taxon>Pseudonocardiales</taxon>
        <taxon>Pseudonocardiaceae</taxon>
        <taxon>Amycolatopsis</taxon>
    </lineage>
</organism>
<dbReference type="PATRIC" id="fig|1284240.4.peg.4475"/>
<keyword evidence="2" id="KW-1133">Transmembrane helix</keyword>
<keyword evidence="2" id="KW-0472">Membrane</keyword>
<dbReference type="OrthoDB" id="4566632at2"/>
<evidence type="ECO:0008006" key="5">
    <source>
        <dbReference type="Google" id="ProtNLM"/>
    </source>
</evidence>
<sequence length="264" mass="26884">MTDESRGIGGTVGPPWSVDVLADLHAGVLDEREAAELWPLVNADPEALAIIEALEATTADLAELANEPVAPMPAEYAARIDAALAAEMRTRQASPAFQGAPEQPQEQVAPVVDLAAARRRRNKRIGWGAGIATVAAAAIAAVAIVVPTSRQPDSGGIAQPAPSASGPSIGGDGGGADALVGKAIGVRDFGSLKTEERLDACVAAAGMDADVRPEGIRPVNVAGKDGVMVIYTTGKLAQFRIVAFGADCGPGNPAVLFDKIIGQK</sequence>
<keyword evidence="2" id="KW-0812">Transmembrane</keyword>
<feature type="compositionally biased region" description="Low complexity" evidence="1">
    <location>
        <begin position="154"/>
        <end position="167"/>
    </location>
</feature>
<proteinExistence type="predicted"/>
<reference evidence="3 4" key="1">
    <citation type="journal article" date="2013" name="Genome Announc.">
        <title>Draft Genome Sequence of Amycolatopsis decaplanina Strain DSM 44594T.</title>
        <authorList>
            <person name="Kaur N."/>
            <person name="Kumar S."/>
            <person name="Bala M."/>
            <person name="Raghava G.P."/>
            <person name="Mayilraj S."/>
        </authorList>
    </citation>
    <scope>NUCLEOTIDE SEQUENCE [LARGE SCALE GENOMIC DNA]</scope>
    <source>
        <strain evidence="3 4">DSM 44594</strain>
    </source>
</reference>
<keyword evidence="4" id="KW-1185">Reference proteome</keyword>
<dbReference type="AlphaFoldDB" id="M2X6C3"/>
<evidence type="ECO:0000256" key="2">
    <source>
        <dbReference type="SAM" id="Phobius"/>
    </source>
</evidence>
<gene>
    <name evidence="3" type="ORF">H074_22044</name>
</gene>
<feature type="region of interest" description="Disordered" evidence="1">
    <location>
        <begin position="151"/>
        <end position="172"/>
    </location>
</feature>
<evidence type="ECO:0000313" key="4">
    <source>
        <dbReference type="Proteomes" id="UP000054226"/>
    </source>
</evidence>
<name>M2X6C3_9PSEU</name>
<comment type="caution">
    <text evidence="3">The sequence shown here is derived from an EMBL/GenBank/DDBJ whole genome shotgun (WGS) entry which is preliminary data.</text>
</comment>
<evidence type="ECO:0000313" key="3">
    <source>
        <dbReference type="EMBL" id="EME56596.1"/>
    </source>
</evidence>